<proteinExistence type="predicted"/>
<feature type="transmembrane region" description="Helical" evidence="1">
    <location>
        <begin position="7"/>
        <end position="24"/>
    </location>
</feature>
<dbReference type="AlphaFoldDB" id="A0A089Q3R6"/>
<dbReference type="KEGG" id="cnt:JT31_20510"/>
<keyword evidence="1" id="KW-1133">Transmembrane helix</keyword>
<evidence type="ECO:0000256" key="1">
    <source>
        <dbReference type="SAM" id="Phobius"/>
    </source>
</evidence>
<evidence type="ECO:0000313" key="2">
    <source>
        <dbReference type="EMBL" id="AIR06918.1"/>
    </source>
</evidence>
<accession>A0A089Q3R6</accession>
<keyword evidence="1" id="KW-0812">Transmembrane</keyword>
<gene>
    <name evidence="2" type="ORF">JT31_20510</name>
</gene>
<dbReference type="EMBL" id="CP009451">
    <property type="protein sequence ID" value="AIR06918.1"/>
    <property type="molecule type" value="Genomic_DNA"/>
</dbReference>
<sequence length="173" mass="20224">MFSKKRNLFYCIGIFISLVLYFTWHQLFSLLPQNIGIVQKTYQYIMWDAYNYSLSLFNPILLKMIFYFVLFLYVKKIVGLSDKLDVFLFSYFLSICFYIAFNDTAILGARTASTLSCSEFILIPAIINRLIECKKMALAILVLITTVIISLALLYINLEVKDIFNDYRTVIFN</sequence>
<reference evidence="2 3" key="1">
    <citation type="submission" date="2014-09" db="EMBL/GenBank/DDBJ databases">
        <title>Cedecea neteri SSMD04 Genome Sequencing.</title>
        <authorList>
            <person name="Tan J.-Y."/>
        </authorList>
    </citation>
    <scope>NUCLEOTIDE SEQUENCE [LARGE SCALE GENOMIC DNA]</scope>
    <source>
        <strain evidence="2 3">SSMD04</strain>
    </source>
</reference>
<protein>
    <submittedName>
        <fullName evidence="2">Uncharacterized protein</fullName>
    </submittedName>
</protein>
<feature type="transmembrane region" description="Helical" evidence="1">
    <location>
        <begin position="138"/>
        <end position="158"/>
    </location>
</feature>
<dbReference type="Pfam" id="PF14897">
    <property type="entry name" value="EpsG"/>
    <property type="match status" value="1"/>
</dbReference>
<organism evidence="2 3">
    <name type="scientific">Cedecea neteri</name>
    <dbReference type="NCBI Taxonomy" id="158822"/>
    <lineage>
        <taxon>Bacteria</taxon>
        <taxon>Pseudomonadati</taxon>
        <taxon>Pseudomonadota</taxon>
        <taxon>Gammaproteobacteria</taxon>
        <taxon>Enterobacterales</taxon>
        <taxon>Enterobacteriaceae</taxon>
        <taxon>Cedecea</taxon>
    </lineage>
</organism>
<feature type="transmembrane region" description="Helical" evidence="1">
    <location>
        <begin position="56"/>
        <end position="74"/>
    </location>
</feature>
<dbReference type="InterPro" id="IPR049458">
    <property type="entry name" value="EpsG-like"/>
</dbReference>
<keyword evidence="3" id="KW-1185">Reference proteome</keyword>
<keyword evidence="1" id="KW-0472">Membrane</keyword>
<dbReference type="Proteomes" id="UP000029481">
    <property type="component" value="Chromosome"/>
</dbReference>
<name>A0A089Q3R6_9ENTR</name>
<feature type="transmembrane region" description="Helical" evidence="1">
    <location>
        <begin position="86"/>
        <end position="101"/>
    </location>
</feature>
<evidence type="ECO:0000313" key="3">
    <source>
        <dbReference type="Proteomes" id="UP000029481"/>
    </source>
</evidence>